<feature type="region of interest" description="Disordered" evidence="1">
    <location>
        <begin position="44"/>
        <end position="63"/>
    </location>
</feature>
<keyword evidence="2" id="KW-0614">Plasmid</keyword>
<gene>
    <name evidence="2" type="ORF">K788_0006994</name>
</gene>
<dbReference type="KEGG" id="bcai:K788_0006994"/>
<evidence type="ECO:0000256" key="1">
    <source>
        <dbReference type="SAM" id="MobiDB-lite"/>
    </source>
</evidence>
<geneLocation type="plasmid" evidence="3"/>
<reference evidence="2 3" key="1">
    <citation type="journal article" date="2014" name="Genome Announc.">
        <title>Draft Genome Sequence of the Haloacid-Degrading Burkholderia caribensis Strain MBA4.</title>
        <authorList>
            <person name="Pan Y."/>
            <person name="Kong K.F."/>
            <person name="Tsang J.S."/>
        </authorList>
    </citation>
    <scope>NUCLEOTIDE SEQUENCE [LARGE SCALE GENOMIC DNA]</scope>
    <source>
        <strain evidence="2 3">MBA4</strain>
        <plasmid evidence="3">Plasmid</plasmid>
    </source>
</reference>
<dbReference type="EMBL" id="CP012748">
    <property type="protein sequence ID" value="ALL70907.1"/>
    <property type="molecule type" value="Genomic_DNA"/>
</dbReference>
<sequence>MCHLCVPRCDVPCIPQKHCAASVVRFRYHLPIRIKSQNIKEQMSNSGCSFRVSKSSNLPPPIR</sequence>
<dbReference type="AlphaFoldDB" id="A0A0P0RPM0"/>
<feature type="compositionally biased region" description="Polar residues" evidence="1">
    <location>
        <begin position="44"/>
        <end position="57"/>
    </location>
</feature>
<accession>A0A0P0RPM0</accession>
<name>A0A0P0RPM0_9BURK</name>
<evidence type="ECO:0000313" key="2">
    <source>
        <dbReference type="EMBL" id="ALL70907.1"/>
    </source>
</evidence>
<evidence type="ECO:0000313" key="3">
    <source>
        <dbReference type="Proteomes" id="UP000019146"/>
    </source>
</evidence>
<protein>
    <submittedName>
        <fullName evidence="2">Uncharacterized protein</fullName>
    </submittedName>
</protein>
<organism evidence="2 3">
    <name type="scientific">Paraburkholderia caribensis MBA4</name>
    <dbReference type="NCBI Taxonomy" id="1323664"/>
    <lineage>
        <taxon>Bacteria</taxon>
        <taxon>Pseudomonadati</taxon>
        <taxon>Pseudomonadota</taxon>
        <taxon>Betaproteobacteria</taxon>
        <taxon>Burkholderiales</taxon>
        <taxon>Burkholderiaceae</taxon>
        <taxon>Paraburkholderia</taxon>
    </lineage>
</organism>
<proteinExistence type="predicted"/>
<dbReference type="Proteomes" id="UP000019146">
    <property type="component" value="Plasmid unnamed"/>
</dbReference>